<evidence type="ECO:0000313" key="2">
    <source>
        <dbReference type="EMBL" id="VDM68635.1"/>
    </source>
</evidence>
<dbReference type="Proteomes" id="UP000270094">
    <property type="component" value="Unassembled WGS sequence"/>
</dbReference>
<name>A0A3P7KBG2_STRVU</name>
<protein>
    <submittedName>
        <fullName evidence="2">Uncharacterized protein</fullName>
    </submittedName>
</protein>
<evidence type="ECO:0000313" key="3">
    <source>
        <dbReference type="Proteomes" id="UP000270094"/>
    </source>
</evidence>
<accession>A0A3P7KBG2</accession>
<dbReference type="Gene3D" id="1.20.5.4090">
    <property type="match status" value="1"/>
</dbReference>
<feature type="coiled-coil region" evidence="1">
    <location>
        <begin position="162"/>
        <end position="189"/>
    </location>
</feature>
<evidence type="ECO:0000256" key="1">
    <source>
        <dbReference type="SAM" id="Coils"/>
    </source>
</evidence>
<sequence length="220" mass="25234">MVSISEVKQRESACPSTADASVTAADDRLVVLDFVESSGADVSDLEEKLRDAHSMIAQLQTNISEIQHKELAQAYNDLNEEFEKYKEVTSANTQDNNNQDLTRRIDLLKANLIEYEERYEMCKRENLETVAQLERLSGEFERLKTGFADVRDQKDSDMSIEVDRLRIALDQAKQDRDRLRADVDKFRSTIEGIDVELDALRVSNLRLSQENERMGSIIDR</sequence>
<dbReference type="EMBL" id="UYYB01009491">
    <property type="protein sequence ID" value="VDM68635.1"/>
    <property type="molecule type" value="Genomic_DNA"/>
</dbReference>
<feature type="coiled-coil region" evidence="1">
    <location>
        <begin position="42"/>
        <end position="125"/>
    </location>
</feature>
<gene>
    <name evidence="2" type="ORF">SVUK_LOCUS3633</name>
</gene>
<keyword evidence="1" id="KW-0175">Coiled coil</keyword>
<keyword evidence="3" id="KW-1185">Reference proteome</keyword>
<reference evidence="2 3" key="1">
    <citation type="submission" date="2018-11" db="EMBL/GenBank/DDBJ databases">
        <authorList>
            <consortium name="Pathogen Informatics"/>
        </authorList>
    </citation>
    <scope>NUCLEOTIDE SEQUENCE [LARGE SCALE GENOMIC DNA]</scope>
</reference>
<proteinExistence type="predicted"/>
<organism evidence="2 3">
    <name type="scientific">Strongylus vulgaris</name>
    <name type="common">Blood worm</name>
    <dbReference type="NCBI Taxonomy" id="40348"/>
    <lineage>
        <taxon>Eukaryota</taxon>
        <taxon>Metazoa</taxon>
        <taxon>Ecdysozoa</taxon>
        <taxon>Nematoda</taxon>
        <taxon>Chromadorea</taxon>
        <taxon>Rhabditida</taxon>
        <taxon>Rhabditina</taxon>
        <taxon>Rhabditomorpha</taxon>
        <taxon>Strongyloidea</taxon>
        <taxon>Strongylidae</taxon>
        <taxon>Strongylus</taxon>
    </lineage>
</organism>
<dbReference type="AlphaFoldDB" id="A0A3P7KBG2"/>
<dbReference type="OrthoDB" id="425925at2759"/>